<evidence type="ECO:0000313" key="7">
    <source>
        <dbReference type="EMBL" id="NMO94923.1"/>
    </source>
</evidence>
<dbReference type="Pfam" id="PF00271">
    <property type="entry name" value="Helicase_C"/>
    <property type="match status" value="1"/>
</dbReference>
<dbReference type="AlphaFoldDB" id="A0A848M560"/>
<evidence type="ECO:0000256" key="1">
    <source>
        <dbReference type="ARBA" id="ARBA00022741"/>
    </source>
</evidence>
<keyword evidence="2" id="KW-0378">Hydrolase</keyword>
<name>A0A848M560_PAELE</name>
<dbReference type="PANTHER" id="PTHR11274:SF0">
    <property type="entry name" value="GENERAL TRANSCRIPTION AND DNA REPAIR FACTOR IIH HELICASE SUBUNIT XPB"/>
    <property type="match status" value="1"/>
</dbReference>
<feature type="domain" description="Helicase ATP-binding" evidence="5">
    <location>
        <begin position="292"/>
        <end position="465"/>
    </location>
</feature>
<dbReference type="InterPro" id="IPR001650">
    <property type="entry name" value="Helicase_C-like"/>
</dbReference>
<dbReference type="EMBL" id="JABBPN010000003">
    <property type="protein sequence ID" value="NMO94923.1"/>
    <property type="molecule type" value="Genomic_DNA"/>
</dbReference>
<dbReference type="Gene3D" id="3.30.870.10">
    <property type="entry name" value="Endonuclease Chain A"/>
    <property type="match status" value="1"/>
</dbReference>
<dbReference type="CDD" id="cd17926">
    <property type="entry name" value="DEXHc_RE"/>
    <property type="match status" value="1"/>
</dbReference>
<dbReference type="SMART" id="SM00490">
    <property type="entry name" value="HELICc"/>
    <property type="match status" value="1"/>
</dbReference>
<dbReference type="InterPro" id="IPR006935">
    <property type="entry name" value="Helicase/UvrB_N"/>
</dbReference>
<reference evidence="7 8" key="1">
    <citation type="submission" date="2020-04" db="EMBL/GenBank/DDBJ databases">
        <title>Paenibacillus algicola sp. nov., a novel marine bacterium producing alginate lyase.</title>
        <authorList>
            <person name="Huang H."/>
        </authorList>
    </citation>
    <scope>NUCLEOTIDE SEQUENCE [LARGE SCALE GENOMIC DNA]</scope>
    <source>
        <strain evidence="7 8">L7-75</strain>
    </source>
</reference>
<dbReference type="PANTHER" id="PTHR11274">
    <property type="entry name" value="RAD25/XP-B DNA REPAIR HELICASE"/>
    <property type="match status" value="1"/>
</dbReference>
<organism evidence="7 8">
    <name type="scientific">Paenibacillus lemnae</name>
    <dbReference type="NCBI Taxonomy" id="1330551"/>
    <lineage>
        <taxon>Bacteria</taxon>
        <taxon>Bacillati</taxon>
        <taxon>Bacillota</taxon>
        <taxon>Bacilli</taxon>
        <taxon>Bacillales</taxon>
        <taxon>Paenibacillaceae</taxon>
        <taxon>Paenibacillus</taxon>
    </lineage>
</organism>
<dbReference type="PROSITE" id="PS51192">
    <property type="entry name" value="HELICASE_ATP_BIND_1"/>
    <property type="match status" value="1"/>
</dbReference>
<gene>
    <name evidence="7" type="ORF">HII30_03850</name>
</gene>
<protein>
    <submittedName>
        <fullName evidence="7">DEAD/DEAH box helicase family protein</fullName>
    </submittedName>
</protein>
<evidence type="ECO:0000313" key="8">
    <source>
        <dbReference type="Proteomes" id="UP000565468"/>
    </source>
</evidence>
<dbReference type="SMART" id="SM00487">
    <property type="entry name" value="DEXDc"/>
    <property type="match status" value="1"/>
</dbReference>
<dbReference type="GO" id="GO:0004386">
    <property type="term" value="F:helicase activity"/>
    <property type="evidence" value="ECO:0007669"/>
    <property type="project" value="UniProtKB-KW"/>
</dbReference>
<dbReference type="PROSITE" id="PS51194">
    <property type="entry name" value="HELICASE_CTER"/>
    <property type="match status" value="1"/>
</dbReference>
<evidence type="ECO:0000256" key="4">
    <source>
        <dbReference type="ARBA" id="ARBA00022840"/>
    </source>
</evidence>
<dbReference type="Gene3D" id="3.40.50.300">
    <property type="entry name" value="P-loop containing nucleotide triphosphate hydrolases"/>
    <property type="match status" value="2"/>
</dbReference>
<proteinExistence type="predicted"/>
<accession>A0A848M560</accession>
<feature type="domain" description="Helicase C-terminal" evidence="6">
    <location>
        <begin position="554"/>
        <end position="715"/>
    </location>
</feature>
<dbReference type="GO" id="GO:0016787">
    <property type="term" value="F:hydrolase activity"/>
    <property type="evidence" value="ECO:0007669"/>
    <property type="project" value="UniProtKB-KW"/>
</dbReference>
<dbReference type="GO" id="GO:0003677">
    <property type="term" value="F:DNA binding"/>
    <property type="evidence" value="ECO:0007669"/>
    <property type="project" value="InterPro"/>
</dbReference>
<keyword evidence="4" id="KW-0067">ATP-binding</keyword>
<keyword evidence="8" id="KW-1185">Reference proteome</keyword>
<dbReference type="Pfam" id="PF04851">
    <property type="entry name" value="ResIII"/>
    <property type="match status" value="1"/>
</dbReference>
<dbReference type="InterPro" id="IPR027417">
    <property type="entry name" value="P-loop_NTPase"/>
</dbReference>
<dbReference type="InterPro" id="IPR014001">
    <property type="entry name" value="Helicase_ATP-bd"/>
</dbReference>
<evidence type="ECO:0000259" key="5">
    <source>
        <dbReference type="PROSITE" id="PS51192"/>
    </source>
</evidence>
<keyword evidence="3 7" id="KW-0347">Helicase</keyword>
<dbReference type="InterPro" id="IPR050615">
    <property type="entry name" value="ATP-dep_DNA_Helicase"/>
</dbReference>
<sequence length="750" mass="85679">MLLSDVILKKEYRSFTDDIVNSFYLPLLKRANLYQRAVGFFSSSALIELSFGLTELLKNGGKIQLIASPRLQEDDIIAIEKGYEERKSVIEKAIMTSFSEPKNYFEAERLSILANLIADGRLDIKIALLEENGILGIYHEKLGLIYDYSGNCVVFTGSLNETSTAFSHNYETIDVFCSWTEDADRVSVKCKAFNSLWNNEVKKMEILDFPIIAKEKLQSYKKETIDFELDNKEYPKTESVPTPHYEPSFTKGFQLHDYQKEYPQIENVSTPQYGPSFPKGFQLHDYQVGAINEWERHGFRGIFDMATGTGKTYTGLGAVSRLSEILNHELAVIVVCPYQHLVEQWVEDILKFNMKPIIGYSGSSQKDWKQKLDGAVRDHKLKVKNKRFFCFICTNATFTSEFVQSTIQKVKGNVLLVIDEAHNFGSTKLSSMLSEKFSYRLALSATLERHNDTEGTEKLLNYFGSKCIEYSLERAINEKKLTPYKYFPIIVTLSENELEAYTVLSNEINKCIIVGKNGKNKLSEKGERIALKRARLVAAAVSKLEMLKEKIRPYIKDSFLLVYCGAASLLNEAADYTEVDEDEIRQIDAVTRMLGDELNMKVSQFTSKEDVEEREILKREFEQGENLQALIAIKCLDEGVNIPKIKVAFILASTTNPKEYIQRRGRVLRLSKGKDYAEIYDFVTIPRALDEVSSLTHGDMKKDLSLIRNELKRVEEFSRIAMNTMESDQVIQEIKEAYGLNEEIMVDDSL</sequence>
<keyword evidence="1" id="KW-0547">Nucleotide-binding</keyword>
<dbReference type="SUPFAM" id="SSF52540">
    <property type="entry name" value="P-loop containing nucleoside triphosphate hydrolases"/>
    <property type="match status" value="2"/>
</dbReference>
<dbReference type="CDD" id="cd09179">
    <property type="entry name" value="PLDc_N_DEXD_a"/>
    <property type="match status" value="1"/>
</dbReference>
<evidence type="ECO:0000256" key="3">
    <source>
        <dbReference type="ARBA" id="ARBA00022806"/>
    </source>
</evidence>
<evidence type="ECO:0000259" key="6">
    <source>
        <dbReference type="PROSITE" id="PS51194"/>
    </source>
</evidence>
<evidence type="ECO:0000256" key="2">
    <source>
        <dbReference type="ARBA" id="ARBA00022801"/>
    </source>
</evidence>
<dbReference type="GO" id="GO:0005524">
    <property type="term" value="F:ATP binding"/>
    <property type="evidence" value="ECO:0007669"/>
    <property type="project" value="UniProtKB-KW"/>
</dbReference>
<comment type="caution">
    <text evidence="7">The sequence shown here is derived from an EMBL/GenBank/DDBJ whole genome shotgun (WGS) entry which is preliminary data.</text>
</comment>
<dbReference type="Proteomes" id="UP000565468">
    <property type="component" value="Unassembled WGS sequence"/>
</dbReference>